<dbReference type="Gene3D" id="1.20.920.10">
    <property type="entry name" value="Bromodomain-like"/>
    <property type="match status" value="1"/>
</dbReference>
<feature type="domain" description="Bromo" evidence="4">
    <location>
        <begin position="179"/>
        <end position="249"/>
    </location>
</feature>
<feature type="region of interest" description="Disordered" evidence="3">
    <location>
        <begin position="112"/>
        <end position="161"/>
    </location>
</feature>
<accession>A0AAP0JAD4</accession>
<dbReference type="EMBL" id="JBBNAE010000004">
    <property type="protein sequence ID" value="KAK9129227.1"/>
    <property type="molecule type" value="Genomic_DNA"/>
</dbReference>
<organism evidence="5 6">
    <name type="scientific">Stephania japonica</name>
    <dbReference type="NCBI Taxonomy" id="461633"/>
    <lineage>
        <taxon>Eukaryota</taxon>
        <taxon>Viridiplantae</taxon>
        <taxon>Streptophyta</taxon>
        <taxon>Embryophyta</taxon>
        <taxon>Tracheophyta</taxon>
        <taxon>Spermatophyta</taxon>
        <taxon>Magnoliopsida</taxon>
        <taxon>Ranunculales</taxon>
        <taxon>Menispermaceae</taxon>
        <taxon>Menispermoideae</taxon>
        <taxon>Cissampelideae</taxon>
        <taxon>Stephania</taxon>
    </lineage>
</organism>
<feature type="compositionally biased region" description="Polar residues" evidence="3">
    <location>
        <begin position="144"/>
        <end position="161"/>
    </location>
</feature>
<dbReference type="InterPro" id="IPR036427">
    <property type="entry name" value="Bromodomain-like_sf"/>
</dbReference>
<feature type="compositionally biased region" description="Polar residues" evidence="3">
    <location>
        <begin position="475"/>
        <end position="485"/>
    </location>
</feature>
<feature type="region of interest" description="Disordered" evidence="3">
    <location>
        <begin position="1"/>
        <end position="83"/>
    </location>
</feature>
<dbReference type="PANTHER" id="PTHR22881:SF27">
    <property type="entry name" value="BROMODOMAIN CONTAINING 7_9"/>
    <property type="match status" value="1"/>
</dbReference>
<reference evidence="5 6" key="1">
    <citation type="submission" date="2024-01" db="EMBL/GenBank/DDBJ databases">
        <title>Genome assemblies of Stephania.</title>
        <authorList>
            <person name="Yang L."/>
        </authorList>
    </citation>
    <scope>NUCLEOTIDE SEQUENCE [LARGE SCALE GENOMIC DNA]</scope>
    <source>
        <strain evidence="5">QJT</strain>
        <tissue evidence="5">Leaf</tissue>
    </source>
</reference>
<feature type="compositionally biased region" description="Basic residues" evidence="3">
    <location>
        <begin position="281"/>
        <end position="295"/>
    </location>
</feature>
<dbReference type="InterPro" id="IPR051831">
    <property type="entry name" value="Bromodomain_contain_prot"/>
</dbReference>
<feature type="region of interest" description="Disordered" evidence="3">
    <location>
        <begin position="468"/>
        <end position="498"/>
    </location>
</feature>
<sequence length="498" mass="55645">MEKIVETKKRRKKGRPSLLDLQKRKLQQQQQQQQQQLQQQRINRNSNPNPNPNPSPSPSPNPNRRFTRRNPTSDGSDSEGDGREKKLKFVLRLPQQNQDSQFLNWDLYGSDSNADDDGGGAPKKKRKINAAARHGKGEERQDSTSKTTVTNLGTSIDDGPTSTPLPDKMLLVFILDRVQKKDTYGVFSEPVDPEELPDYHEIVKDPMDFSTVRKKLDDGAYSCLEEFEKDVFLICSNAMQYNAPDTIYFRQARTMQELAKKNFENLRQDSDYESEPEPKVARRGRPPTKNLKKQLGKPLSERAGSELFSDAALVTGGEHAGGSNTYNLRKGPLSDRFGSNDASGRTSRCSEASGSSLAEHKFERNDDYTGSTSKGFSWKFGKRQFVIDENRRNTYQLSHQSTSGQDPSVFTTFYAENKQLMAVGVHTELGYARSLARFAASLGPVAWKIASKKIERALPSGVKFGPGWVGENDSPDCQPSSSMANPSHMVPPQSLSLA</sequence>
<feature type="compositionally biased region" description="Low complexity" evidence="3">
    <location>
        <begin position="27"/>
        <end position="48"/>
    </location>
</feature>
<dbReference type="PANTHER" id="PTHR22881">
    <property type="entry name" value="BROMODOMAIN CONTAINING PROTEIN"/>
    <property type="match status" value="1"/>
</dbReference>
<dbReference type="PROSITE" id="PS00633">
    <property type="entry name" value="BROMODOMAIN_1"/>
    <property type="match status" value="1"/>
</dbReference>
<feature type="compositionally biased region" description="Polar residues" evidence="3">
    <location>
        <begin position="340"/>
        <end position="356"/>
    </location>
</feature>
<evidence type="ECO:0000256" key="2">
    <source>
        <dbReference type="PROSITE-ProRule" id="PRU00035"/>
    </source>
</evidence>
<evidence type="ECO:0000313" key="6">
    <source>
        <dbReference type="Proteomes" id="UP001417504"/>
    </source>
</evidence>
<feature type="region of interest" description="Disordered" evidence="3">
    <location>
        <begin position="265"/>
        <end position="301"/>
    </location>
</feature>
<evidence type="ECO:0000259" key="4">
    <source>
        <dbReference type="PROSITE" id="PS50014"/>
    </source>
</evidence>
<protein>
    <recommendedName>
        <fullName evidence="4">Bromo domain-containing protein</fullName>
    </recommendedName>
</protein>
<dbReference type="SMART" id="SM00297">
    <property type="entry name" value="BROMO"/>
    <property type="match status" value="1"/>
</dbReference>
<comment type="caution">
    <text evidence="5">The sequence shown here is derived from an EMBL/GenBank/DDBJ whole genome shotgun (WGS) entry which is preliminary data.</text>
</comment>
<feature type="region of interest" description="Disordered" evidence="3">
    <location>
        <begin position="319"/>
        <end position="357"/>
    </location>
</feature>
<dbReference type="Proteomes" id="UP001417504">
    <property type="component" value="Unassembled WGS sequence"/>
</dbReference>
<feature type="compositionally biased region" description="Basic and acidic residues" evidence="3">
    <location>
        <begin position="265"/>
        <end position="280"/>
    </location>
</feature>
<dbReference type="InterPro" id="IPR001487">
    <property type="entry name" value="Bromodomain"/>
</dbReference>
<dbReference type="Pfam" id="PF00439">
    <property type="entry name" value="Bromodomain"/>
    <property type="match status" value="1"/>
</dbReference>
<dbReference type="AlphaFoldDB" id="A0AAP0JAD4"/>
<feature type="compositionally biased region" description="Pro residues" evidence="3">
    <location>
        <begin position="49"/>
        <end position="61"/>
    </location>
</feature>
<evidence type="ECO:0000256" key="3">
    <source>
        <dbReference type="SAM" id="MobiDB-lite"/>
    </source>
</evidence>
<proteinExistence type="predicted"/>
<name>A0AAP0JAD4_9MAGN</name>
<evidence type="ECO:0000313" key="5">
    <source>
        <dbReference type="EMBL" id="KAK9129227.1"/>
    </source>
</evidence>
<dbReference type="InterPro" id="IPR018359">
    <property type="entry name" value="Bromodomain_CS"/>
</dbReference>
<dbReference type="PROSITE" id="PS50014">
    <property type="entry name" value="BROMODOMAIN_2"/>
    <property type="match status" value="1"/>
</dbReference>
<keyword evidence="6" id="KW-1185">Reference proteome</keyword>
<dbReference type="SUPFAM" id="SSF47370">
    <property type="entry name" value="Bromodomain"/>
    <property type="match status" value="1"/>
</dbReference>
<keyword evidence="1 2" id="KW-0103">Bromodomain</keyword>
<gene>
    <name evidence="5" type="ORF">Sjap_009714</name>
</gene>
<evidence type="ECO:0000256" key="1">
    <source>
        <dbReference type="ARBA" id="ARBA00023117"/>
    </source>
</evidence>
<dbReference type="CDD" id="cd04369">
    <property type="entry name" value="Bromodomain"/>
    <property type="match status" value="1"/>
</dbReference>
<dbReference type="PRINTS" id="PR00503">
    <property type="entry name" value="BROMODOMAIN"/>
</dbReference>